<dbReference type="PROSITE" id="PS51819">
    <property type="entry name" value="VOC"/>
    <property type="match status" value="1"/>
</dbReference>
<proteinExistence type="predicted"/>
<gene>
    <name evidence="2" type="ORF">EG850_04535</name>
</gene>
<evidence type="ECO:0000313" key="2">
    <source>
        <dbReference type="EMBL" id="RRJ87574.1"/>
    </source>
</evidence>
<dbReference type="AlphaFoldDB" id="A0A3P3VYL2"/>
<dbReference type="Pfam" id="PF00903">
    <property type="entry name" value="Glyoxalase"/>
    <property type="match status" value="1"/>
</dbReference>
<comment type="caution">
    <text evidence="2">The sequence shown here is derived from an EMBL/GenBank/DDBJ whole genome shotgun (WGS) entry which is preliminary data.</text>
</comment>
<dbReference type="EMBL" id="RQVS01000004">
    <property type="protein sequence ID" value="RRJ87574.1"/>
    <property type="molecule type" value="Genomic_DNA"/>
</dbReference>
<feature type="domain" description="VOC" evidence="1">
    <location>
        <begin position="3"/>
        <end position="110"/>
    </location>
</feature>
<dbReference type="InterPro" id="IPR052164">
    <property type="entry name" value="Anthracycline_SecMetBiosynth"/>
</dbReference>
<dbReference type="SUPFAM" id="SSF54593">
    <property type="entry name" value="Glyoxalase/Bleomycin resistance protein/Dihydroxybiphenyl dioxygenase"/>
    <property type="match status" value="1"/>
</dbReference>
<dbReference type="Gene3D" id="3.10.180.10">
    <property type="entry name" value="2,3-Dihydroxybiphenyl 1,2-Dioxygenase, domain 1"/>
    <property type="match status" value="1"/>
</dbReference>
<keyword evidence="3" id="KW-1185">Reference proteome</keyword>
<dbReference type="OrthoDB" id="4548523at2"/>
<dbReference type="RefSeq" id="WP_124970617.1">
    <property type="nucleotide sequence ID" value="NZ_RQVS01000004.1"/>
</dbReference>
<organism evidence="2 3">
    <name type="scientific">Gulosibacter macacae</name>
    <dbReference type="NCBI Taxonomy" id="2488791"/>
    <lineage>
        <taxon>Bacteria</taxon>
        <taxon>Bacillati</taxon>
        <taxon>Actinomycetota</taxon>
        <taxon>Actinomycetes</taxon>
        <taxon>Micrococcales</taxon>
        <taxon>Microbacteriaceae</taxon>
        <taxon>Gulosibacter</taxon>
    </lineage>
</organism>
<name>A0A3P3VYL2_9MICO</name>
<dbReference type="Proteomes" id="UP000274391">
    <property type="component" value="Unassembled WGS sequence"/>
</dbReference>
<reference evidence="2 3" key="1">
    <citation type="submission" date="2018-11" db="EMBL/GenBank/DDBJ databases">
        <title>YIM 102482-1 draft genome.</title>
        <authorList>
            <person name="Li G."/>
            <person name="Jiang Y."/>
        </authorList>
    </citation>
    <scope>NUCLEOTIDE SEQUENCE [LARGE SCALE GENOMIC DNA]</scope>
    <source>
        <strain evidence="2 3">YIM 102482-1</strain>
    </source>
</reference>
<dbReference type="PANTHER" id="PTHR33993">
    <property type="entry name" value="GLYOXALASE-RELATED"/>
    <property type="match status" value="1"/>
</dbReference>
<evidence type="ECO:0000313" key="3">
    <source>
        <dbReference type="Proteomes" id="UP000274391"/>
    </source>
</evidence>
<evidence type="ECO:0000259" key="1">
    <source>
        <dbReference type="PROSITE" id="PS51819"/>
    </source>
</evidence>
<dbReference type="InterPro" id="IPR004360">
    <property type="entry name" value="Glyas_Fos-R_dOase_dom"/>
</dbReference>
<dbReference type="InterPro" id="IPR037523">
    <property type="entry name" value="VOC_core"/>
</dbReference>
<sequence length="113" mass="11689">MASFSEIIVPVTDLARARDFYRVLTEVDPFVDSEHYVGFMVGEMQIGLAKGNPGPGGPAIYWKTDDIEASQRALVAAGGALGTGPNEVGGGLQVATVTDPDGNTVGLSQPPQG</sequence>
<dbReference type="PANTHER" id="PTHR33993:SF14">
    <property type="entry name" value="GB|AAF24581.1"/>
    <property type="match status" value="1"/>
</dbReference>
<accession>A0A3P3VYL2</accession>
<protein>
    <submittedName>
        <fullName evidence="2">Glyoxalase</fullName>
    </submittedName>
</protein>
<dbReference type="InterPro" id="IPR029068">
    <property type="entry name" value="Glyas_Bleomycin-R_OHBP_Dase"/>
</dbReference>